<feature type="domain" description="Transcription factor TFIIIB component B'' Myb" evidence="2">
    <location>
        <begin position="94"/>
        <end position="176"/>
    </location>
</feature>
<sequence>MNSQTQCSVPEIVEEITRDEDNPSPIRNSLSDKEDEPVEEDQHMPVPQVKIGPDGQIVLDEDSTFIETTATKKAKEDLLKTSLVYENQSTNYGTWAKKRKEFRMGEKETVRFYKALSIFGTDFSMMASIFKKRDRYDLKMKFKKEERGNRNLVDRCLSQSGQFDLSTIGSESEEEQVVLTNGKKKGPSHEVEVITLHPLPLRMRKKNTQNDISWVQNASPTPVPSVERKNNVSNSESSILEQSDKDNTFPPGLLAANPGLANATSGSLVVVAASPSPANTNLHVYMVANDKSDNSKSTGRVRTLSSSGTMETPSPRQVSKNDDKRT</sequence>
<gene>
    <name evidence="3" type="ORF">LSAA_11556</name>
</gene>
<dbReference type="PANTHER" id="PTHR22929">
    <property type="entry name" value="RNA POLYMERASE III TRANSCRIPTION INITIATION FACTOR B"/>
    <property type="match status" value="1"/>
</dbReference>
<name>A0A7R8CZR8_LEPSM</name>
<evidence type="ECO:0000259" key="2">
    <source>
        <dbReference type="Pfam" id="PF15963"/>
    </source>
</evidence>
<dbReference type="EMBL" id="HG994585">
    <property type="protein sequence ID" value="CAF2978403.1"/>
    <property type="molecule type" value="Genomic_DNA"/>
</dbReference>
<evidence type="ECO:0000313" key="3">
    <source>
        <dbReference type="EMBL" id="CAF2978403.1"/>
    </source>
</evidence>
<dbReference type="OrthoDB" id="272624at2759"/>
<organism evidence="3 4">
    <name type="scientific">Lepeophtheirus salmonis</name>
    <name type="common">Salmon louse</name>
    <name type="synonym">Caligus salmonis</name>
    <dbReference type="NCBI Taxonomy" id="72036"/>
    <lineage>
        <taxon>Eukaryota</taxon>
        <taxon>Metazoa</taxon>
        <taxon>Ecdysozoa</taxon>
        <taxon>Arthropoda</taxon>
        <taxon>Crustacea</taxon>
        <taxon>Multicrustacea</taxon>
        <taxon>Hexanauplia</taxon>
        <taxon>Copepoda</taxon>
        <taxon>Siphonostomatoida</taxon>
        <taxon>Caligidae</taxon>
        <taxon>Lepeophtheirus</taxon>
    </lineage>
</organism>
<reference evidence="3" key="1">
    <citation type="submission" date="2021-02" db="EMBL/GenBank/DDBJ databases">
        <authorList>
            <person name="Bekaert M."/>
        </authorList>
    </citation>
    <scope>NUCLEOTIDE SEQUENCE</scope>
    <source>
        <strain evidence="3">IoA-00</strain>
    </source>
</reference>
<feature type="region of interest" description="Disordered" evidence="1">
    <location>
        <begin position="1"/>
        <end position="52"/>
    </location>
</feature>
<dbReference type="Pfam" id="PF15963">
    <property type="entry name" value="Myb_DNA-bind_7"/>
    <property type="match status" value="1"/>
</dbReference>
<protein>
    <submittedName>
        <fullName evidence="3">BDP1</fullName>
    </submittedName>
</protein>
<feature type="region of interest" description="Disordered" evidence="1">
    <location>
        <begin position="289"/>
        <end position="326"/>
    </location>
</feature>
<feature type="compositionally biased region" description="Polar residues" evidence="1">
    <location>
        <begin position="231"/>
        <end position="241"/>
    </location>
</feature>
<dbReference type="GO" id="GO:0070898">
    <property type="term" value="P:RNA polymerase III preinitiation complex assembly"/>
    <property type="evidence" value="ECO:0007669"/>
    <property type="project" value="TreeGrafter"/>
</dbReference>
<feature type="region of interest" description="Disordered" evidence="1">
    <location>
        <begin position="210"/>
        <end position="252"/>
    </location>
</feature>
<dbReference type="Proteomes" id="UP000675881">
    <property type="component" value="Chromosome 6"/>
</dbReference>
<proteinExistence type="predicted"/>
<feature type="compositionally biased region" description="Polar residues" evidence="1">
    <location>
        <begin position="210"/>
        <end position="220"/>
    </location>
</feature>
<dbReference type="InterPro" id="IPR039467">
    <property type="entry name" value="TFIIIB_B''_Myb"/>
</dbReference>
<feature type="compositionally biased region" description="Polar residues" evidence="1">
    <location>
        <begin position="295"/>
        <end position="318"/>
    </location>
</feature>
<keyword evidence="4" id="KW-1185">Reference proteome</keyword>
<dbReference type="PANTHER" id="PTHR22929:SF0">
    <property type="entry name" value="TRANSCRIPTION FACTOR TFIIIB COMPONENT B'' HOMOLOG"/>
    <property type="match status" value="1"/>
</dbReference>
<dbReference type="GO" id="GO:0000126">
    <property type="term" value="C:transcription factor TFIIIB complex"/>
    <property type="evidence" value="ECO:0007669"/>
    <property type="project" value="TreeGrafter"/>
</dbReference>
<accession>A0A7R8CZR8</accession>
<dbReference type="AlphaFoldDB" id="A0A7R8CZR8"/>
<evidence type="ECO:0000313" key="4">
    <source>
        <dbReference type="Proteomes" id="UP000675881"/>
    </source>
</evidence>
<evidence type="ECO:0000256" key="1">
    <source>
        <dbReference type="SAM" id="MobiDB-lite"/>
    </source>
</evidence>
<dbReference type="GO" id="GO:0001156">
    <property type="term" value="F:TFIIIC-class transcription factor complex binding"/>
    <property type="evidence" value="ECO:0007669"/>
    <property type="project" value="TreeGrafter"/>
</dbReference>